<evidence type="ECO:0000313" key="3">
    <source>
        <dbReference type="Proteomes" id="UP000287651"/>
    </source>
</evidence>
<evidence type="ECO:0000256" key="1">
    <source>
        <dbReference type="SAM" id="MobiDB-lite"/>
    </source>
</evidence>
<dbReference type="Proteomes" id="UP000287651">
    <property type="component" value="Unassembled WGS sequence"/>
</dbReference>
<proteinExistence type="predicted"/>
<dbReference type="PANTHER" id="PTHR34670">
    <property type="entry name" value="EXPRESSED PROTEIN"/>
    <property type="match status" value="1"/>
</dbReference>
<dbReference type="EMBL" id="AMZH03012444">
    <property type="protein sequence ID" value="RRT51013.1"/>
    <property type="molecule type" value="Genomic_DNA"/>
</dbReference>
<feature type="compositionally biased region" description="Polar residues" evidence="1">
    <location>
        <begin position="104"/>
        <end position="115"/>
    </location>
</feature>
<dbReference type="PANTHER" id="PTHR34670:SF17">
    <property type="entry name" value="OS01G0143900 PROTEIN"/>
    <property type="match status" value="1"/>
</dbReference>
<accession>A0A426YH27</accession>
<dbReference type="AlphaFoldDB" id="A0A426YH27"/>
<sequence>MPWLASSQQLAATNRSPTALYKAKHESPPTLPTTTSQLLCSLSLAMEGLIPFVYKAIVRYKNGGRASNIGSLLFHDSPSASYVRLPAGDSGRLLSSDVRFFPSSPRSLTAPQSPRRSAAQHPCNPLITEKLPITSVPPPPMLSLPKATETEVGRSSSSSAVAFTQS</sequence>
<protein>
    <submittedName>
        <fullName evidence="2">Uncharacterized protein</fullName>
    </submittedName>
</protein>
<evidence type="ECO:0000313" key="2">
    <source>
        <dbReference type="EMBL" id="RRT51013.1"/>
    </source>
</evidence>
<name>A0A426YH27_ENSVE</name>
<comment type="caution">
    <text evidence="2">The sequence shown here is derived from an EMBL/GenBank/DDBJ whole genome shotgun (WGS) entry which is preliminary data.</text>
</comment>
<feature type="region of interest" description="Disordered" evidence="1">
    <location>
        <begin position="100"/>
        <end position="166"/>
    </location>
</feature>
<reference evidence="2 3" key="1">
    <citation type="journal article" date="2014" name="Agronomy (Basel)">
        <title>A Draft Genome Sequence for Ensete ventricosum, the Drought-Tolerant Tree Against Hunger.</title>
        <authorList>
            <person name="Harrison J."/>
            <person name="Moore K.A."/>
            <person name="Paszkiewicz K."/>
            <person name="Jones T."/>
            <person name="Grant M."/>
            <person name="Ambacheew D."/>
            <person name="Muzemil S."/>
            <person name="Studholme D.J."/>
        </authorList>
    </citation>
    <scope>NUCLEOTIDE SEQUENCE [LARGE SCALE GENOMIC DNA]</scope>
</reference>
<organism evidence="2 3">
    <name type="scientific">Ensete ventricosum</name>
    <name type="common">Abyssinian banana</name>
    <name type="synonym">Musa ensete</name>
    <dbReference type="NCBI Taxonomy" id="4639"/>
    <lineage>
        <taxon>Eukaryota</taxon>
        <taxon>Viridiplantae</taxon>
        <taxon>Streptophyta</taxon>
        <taxon>Embryophyta</taxon>
        <taxon>Tracheophyta</taxon>
        <taxon>Spermatophyta</taxon>
        <taxon>Magnoliopsida</taxon>
        <taxon>Liliopsida</taxon>
        <taxon>Zingiberales</taxon>
        <taxon>Musaceae</taxon>
        <taxon>Ensete</taxon>
    </lineage>
</organism>
<gene>
    <name evidence="2" type="ORF">B296_00030868</name>
</gene>